<evidence type="ECO:0000256" key="2">
    <source>
        <dbReference type="ARBA" id="ARBA00022741"/>
    </source>
</evidence>
<evidence type="ECO:0000259" key="5">
    <source>
        <dbReference type="PROSITE" id="PS50975"/>
    </source>
</evidence>
<dbReference type="InterPro" id="IPR040570">
    <property type="entry name" value="LAL_C2"/>
</dbReference>
<dbReference type="SUPFAM" id="SSF56059">
    <property type="entry name" value="Glutathione synthetase ATP-binding domain-like"/>
    <property type="match status" value="1"/>
</dbReference>
<dbReference type="InterPro" id="IPR011761">
    <property type="entry name" value="ATP-grasp"/>
</dbReference>
<keyword evidence="3 4" id="KW-0067">ATP-binding</keyword>
<evidence type="ECO:0000256" key="3">
    <source>
        <dbReference type="ARBA" id="ARBA00022840"/>
    </source>
</evidence>
<sequence length="411" mass="45136">MSDQKVVFLVEPSFFGVSFVREAHKLGFYVVVLVSAENNPQLYGYEGEYDDLLVCDIRDAASIYSAISSSKYKKIDALIAATDYAMATTANAAERLHIPCVSDETATLARNKDLARIRYSERQVPGAQFKIVNTLAEAEDAANTIGYPVVLKPTNTASSQNVFFIKGQQQLCDAFKVMENFTTSYMGFSVRKEYLVEEYLDGPEFSVEIFLVKGNVVFSEVTEKLTSPLPYFVEMFHIFPSSVLEDKKGQMVDVAYQALSAIGFTNGPAHVELKYTQTGPRIVEVNGRPGGDNITSDLIPGAYQINIFRQAVLNALALPVDFTVDRPVSCAVGYICAEKDGVLESIENLQSVLDDPAVLRSSISAKPGDHVAVPKSSDDRLGYIIVIMGTPAEAKGKVFELINRLNVIVRN</sequence>
<gene>
    <name evidence="6" type="ORF">HC231_18575</name>
</gene>
<evidence type="ECO:0000313" key="7">
    <source>
        <dbReference type="Proteomes" id="UP000671960"/>
    </source>
</evidence>
<dbReference type="Proteomes" id="UP000671960">
    <property type="component" value="Chromosome"/>
</dbReference>
<keyword evidence="1" id="KW-0436">Ligase</keyword>
<dbReference type="Pfam" id="PF18130">
    <property type="entry name" value="ATPgrasp_N"/>
    <property type="match status" value="1"/>
</dbReference>
<dbReference type="EMBL" id="CP050854">
    <property type="protein sequence ID" value="QTF10873.1"/>
    <property type="molecule type" value="Genomic_DNA"/>
</dbReference>
<reference evidence="6 7" key="1">
    <citation type="submission" date="2020-03" db="EMBL/GenBank/DDBJ databases">
        <authorList>
            <person name="Bakhshi Ganjeh M."/>
        </authorList>
    </citation>
    <scope>NUCLEOTIDE SEQUENCE [LARGE SCALE GENOMIC DNA]</scope>
    <source>
        <strain evidence="7">Iran 50</strain>
    </source>
</reference>
<dbReference type="PROSITE" id="PS50975">
    <property type="entry name" value="ATP_GRASP"/>
    <property type="match status" value="1"/>
</dbReference>
<proteinExistence type="predicted"/>
<dbReference type="Pfam" id="PF13535">
    <property type="entry name" value="ATP-grasp_4"/>
    <property type="match status" value="1"/>
</dbReference>
<organism evidence="6 7">
    <name type="scientific">Brenneria izadpanahii</name>
    <dbReference type="NCBI Taxonomy" id="2722756"/>
    <lineage>
        <taxon>Bacteria</taxon>
        <taxon>Pseudomonadati</taxon>
        <taxon>Pseudomonadota</taxon>
        <taxon>Gammaproteobacteria</taxon>
        <taxon>Enterobacterales</taxon>
        <taxon>Pectobacteriaceae</taxon>
        <taxon>Brenneria</taxon>
    </lineage>
</organism>
<evidence type="ECO:0000256" key="4">
    <source>
        <dbReference type="PROSITE-ProRule" id="PRU00409"/>
    </source>
</evidence>
<feature type="domain" description="ATP-grasp" evidence="5">
    <location>
        <begin position="116"/>
        <end position="316"/>
    </location>
</feature>
<dbReference type="PANTHER" id="PTHR43585:SF2">
    <property type="entry name" value="ATP-GRASP ENZYME FSQD"/>
    <property type="match status" value="1"/>
</dbReference>
<dbReference type="Gene3D" id="3.40.50.20">
    <property type="match status" value="1"/>
</dbReference>
<dbReference type="InterPro" id="IPR052032">
    <property type="entry name" value="ATP-dep_AA_Ligase"/>
</dbReference>
<dbReference type="PANTHER" id="PTHR43585">
    <property type="entry name" value="FUMIPYRROLE BIOSYNTHESIS PROTEIN C"/>
    <property type="match status" value="1"/>
</dbReference>
<evidence type="ECO:0000313" key="6">
    <source>
        <dbReference type="EMBL" id="QTF10873.1"/>
    </source>
</evidence>
<keyword evidence="2 4" id="KW-0547">Nucleotide-binding</keyword>
<protein>
    <submittedName>
        <fullName evidence="6">ATP-grasp domain-containing protein</fullName>
    </submittedName>
</protein>
<dbReference type="InterPro" id="IPR041472">
    <property type="entry name" value="BL00235/CARNS1_N"/>
</dbReference>
<name>A0ABX7UYI2_9GAMM</name>
<keyword evidence="7" id="KW-1185">Reference proteome</keyword>
<dbReference type="Pfam" id="PF18603">
    <property type="entry name" value="LAL_C2"/>
    <property type="match status" value="1"/>
</dbReference>
<dbReference type="Gene3D" id="3.30.470.20">
    <property type="entry name" value="ATP-grasp fold, B domain"/>
    <property type="match status" value="1"/>
</dbReference>
<accession>A0ABX7UYI2</accession>
<evidence type="ECO:0000256" key="1">
    <source>
        <dbReference type="ARBA" id="ARBA00022598"/>
    </source>
</evidence>